<gene>
    <name evidence="1" type="ORF">BGC07_16200</name>
</gene>
<comment type="caution">
    <text evidence="1">The sequence shown here is derived from an EMBL/GenBank/DDBJ whole genome shotgun (WGS) entry which is preliminary data.</text>
</comment>
<protein>
    <submittedName>
        <fullName evidence="1">Uncharacterized protein</fullName>
    </submittedName>
</protein>
<name>A0ABX2ZZ12_9GAMM</name>
<reference evidence="1 2" key="1">
    <citation type="submission" date="2016-08" db="EMBL/GenBank/DDBJ databases">
        <title>Draft genome sequence of Candidatus Piscirickettsia litoralis, from seawater.</title>
        <authorList>
            <person name="Wan X."/>
            <person name="Lee A.J."/>
            <person name="Hou S."/>
            <person name="Donachie S.P."/>
        </authorList>
    </citation>
    <scope>NUCLEOTIDE SEQUENCE [LARGE SCALE GENOMIC DNA]</scope>
    <source>
        <strain evidence="1 2">Y2</strain>
    </source>
</reference>
<evidence type="ECO:0000313" key="1">
    <source>
        <dbReference type="EMBL" id="ODN41634.1"/>
    </source>
</evidence>
<dbReference type="Proteomes" id="UP000094329">
    <property type="component" value="Unassembled WGS sequence"/>
</dbReference>
<evidence type="ECO:0000313" key="2">
    <source>
        <dbReference type="Proteomes" id="UP000094329"/>
    </source>
</evidence>
<dbReference type="RefSeq" id="WP_139121799.1">
    <property type="nucleotide sequence ID" value="NZ_MDTU01000002.1"/>
</dbReference>
<accession>A0ABX2ZZ12</accession>
<proteinExistence type="predicted"/>
<dbReference type="EMBL" id="MDTU01000002">
    <property type="protein sequence ID" value="ODN41634.1"/>
    <property type="molecule type" value="Genomic_DNA"/>
</dbReference>
<sequence length="314" mass="35652">MKKTATINAFDINNIDKERVSIYINILNGEDVLHETENGKIVLLKEKINLTSEIVKNSKFVMKLFDIDRKVDGSSVVNTSFIAPSLSIATQCFNKVIETTINITKELKIYSKKKSLDASPSYRSVINLLIHDIKFLLVNSKNLVQCHPVYLFQSLSKVYALIADVDSLNSELLCYSHDNFAIAFNRIKDLICAELAHKLNKFSHIDYYIDNNVIYTKSMSINDDSEIVIILKGEYINQVKVCAPSRINTILSMSLAGAILIENEKYKGVFNERKGYKAMLLQKSYDLECIKNEQALCLLNYKLNSEDDLAIIKV</sequence>
<organism evidence="1 2">
    <name type="scientific">Piscirickettsia litoralis</name>
    <dbReference type="NCBI Taxonomy" id="1891921"/>
    <lineage>
        <taxon>Bacteria</taxon>
        <taxon>Pseudomonadati</taxon>
        <taxon>Pseudomonadota</taxon>
        <taxon>Gammaproteobacteria</taxon>
        <taxon>Thiotrichales</taxon>
        <taxon>Piscirickettsiaceae</taxon>
        <taxon>Piscirickettsia</taxon>
    </lineage>
</organism>
<keyword evidence="2" id="KW-1185">Reference proteome</keyword>